<dbReference type="InterPro" id="IPR044624">
    <property type="entry name" value="Mbb1-like"/>
</dbReference>
<sequence>MSFAASSYQCRIRQAISNPYLRHRHLNTFKRRLKKHHLAVTEVHIPDTEVDEAAPSTSCQAAHVPVVLKSRKLHRHVDQEQVLIHRRAKTAQVQGKLHEALSILHKGLELYPEDLHFISLAASLESKVGNHAHALHMLNEALRKHKNHTALLATAGVVHSRMGKAAEAKEYFRRAQQRQQRPSPVILHMSSELEAKFGTPRAARDMLSRLQLAEGHAPHLYSSWARMEARMGDEQRARELFQEGAQECPDHAPLLHAWAVFEAGQGRLSAARKLLGDALDCSQGHLPSWMALGKVEWMTGDCEKARKVWSAGNSMAGPYAPLLNLWARYEMKSGGAAARTKAKELLIQALQADPDHAPSQQALVTLEDRAGGVDQASELYRMYLQGAFLRHLWQENRGGGTKGSAWPASHDHIFKGREAGEKKDSLIEQQNEGVSLEQNSLSAGTAASNGSNSIRSKVSPQVLHSWAQHLLKQGDHAGAHQALDRLEQLDPGNPHGCHSKGVLAVQQGQLEEAQQWYCRGLGRKGAPGSCAGVLLCLEALAELLAFKGDQAGARATFEEGLKAYPQPTPRYLRQYALLEKRVGGYELASDLYCRAARIQPRDPKTWLQWGALERRRKRFDAAEDCFRRGVAAAPSHPHLWYAYITMMWRLGKVQEARSLFEDALKLCPRNPPLYMEWALMEWSQGEVEAARKLFRKGIAVPIVYQHPPLYEAWSRLEAEAGNVDLAKKLTAQGHLLDTQKRSLRGNKAVRNTISRRADIPITNDQS</sequence>
<dbReference type="PANTHER" id="PTHR44917">
    <property type="entry name" value="PROTEIN HIGH CHLOROPHYLL FLUORESCENT 107"/>
    <property type="match status" value="1"/>
</dbReference>
<keyword evidence="3" id="KW-0677">Repeat</keyword>
<organism evidence="8 9">
    <name type="scientific">Chlamydomonas eustigma</name>
    <dbReference type="NCBI Taxonomy" id="1157962"/>
    <lineage>
        <taxon>Eukaryota</taxon>
        <taxon>Viridiplantae</taxon>
        <taxon>Chlorophyta</taxon>
        <taxon>core chlorophytes</taxon>
        <taxon>Chlorophyceae</taxon>
        <taxon>CS clade</taxon>
        <taxon>Chlamydomonadales</taxon>
        <taxon>Chlamydomonadaceae</taxon>
        <taxon>Chlamydomonas</taxon>
    </lineage>
</organism>
<gene>
    <name evidence="8" type="ORF">CEUSTIGMA_g4176.t1</name>
</gene>
<dbReference type="InterPro" id="IPR059164">
    <property type="entry name" value="HAT_PRP39_C"/>
</dbReference>
<evidence type="ECO:0000256" key="3">
    <source>
        <dbReference type="ARBA" id="ARBA00022737"/>
    </source>
</evidence>
<dbReference type="EMBL" id="BEGY01000019">
    <property type="protein sequence ID" value="GAX76729.1"/>
    <property type="molecule type" value="Genomic_DNA"/>
</dbReference>
<feature type="repeat" description="TPR" evidence="6">
    <location>
        <begin position="637"/>
        <end position="670"/>
    </location>
</feature>
<evidence type="ECO:0000313" key="9">
    <source>
        <dbReference type="Proteomes" id="UP000232323"/>
    </source>
</evidence>
<dbReference type="OrthoDB" id="541719at2759"/>
<feature type="region of interest" description="Disordered" evidence="7">
    <location>
        <begin position="435"/>
        <end position="454"/>
    </location>
</feature>
<reference evidence="8 9" key="1">
    <citation type="submission" date="2017-08" db="EMBL/GenBank/DDBJ databases">
        <title>Acidophilic green algal genome provides insights into adaptation to an acidic environment.</title>
        <authorList>
            <person name="Hirooka S."/>
            <person name="Hirose Y."/>
            <person name="Kanesaki Y."/>
            <person name="Higuchi S."/>
            <person name="Fujiwara T."/>
            <person name="Onuma R."/>
            <person name="Era A."/>
            <person name="Ohbayashi R."/>
            <person name="Uzuka A."/>
            <person name="Nozaki H."/>
            <person name="Yoshikawa H."/>
            <person name="Miyagishima S.Y."/>
        </authorList>
    </citation>
    <scope>NUCLEOTIDE SEQUENCE [LARGE SCALE GENOMIC DNA]</scope>
    <source>
        <strain evidence="8 9">NIES-2499</strain>
    </source>
</reference>
<evidence type="ECO:0000256" key="7">
    <source>
        <dbReference type="SAM" id="MobiDB-lite"/>
    </source>
</evidence>
<dbReference type="Proteomes" id="UP000232323">
    <property type="component" value="Unassembled WGS sequence"/>
</dbReference>
<feature type="compositionally biased region" description="Low complexity" evidence="7">
    <location>
        <begin position="439"/>
        <end position="453"/>
    </location>
</feature>
<keyword evidence="9" id="KW-1185">Reference proteome</keyword>
<evidence type="ECO:0000256" key="4">
    <source>
        <dbReference type="ARBA" id="ARBA00023187"/>
    </source>
</evidence>
<dbReference type="InterPro" id="IPR019734">
    <property type="entry name" value="TPR_rpt"/>
</dbReference>
<feature type="repeat" description="TPR" evidence="6">
    <location>
        <begin position="603"/>
        <end position="636"/>
    </location>
</feature>
<dbReference type="PANTHER" id="PTHR44917:SF1">
    <property type="entry name" value="PROTEIN HIGH CHLOROPHYLL FLUORESCENT 107"/>
    <property type="match status" value="1"/>
</dbReference>
<dbReference type="STRING" id="1157962.A0A250X1B8"/>
<dbReference type="GO" id="GO:0006397">
    <property type="term" value="P:mRNA processing"/>
    <property type="evidence" value="ECO:0007669"/>
    <property type="project" value="InterPro"/>
</dbReference>
<keyword evidence="4" id="KW-0508">mRNA splicing</keyword>
<protein>
    <submittedName>
        <fullName evidence="8">Uncharacterized protein</fullName>
    </submittedName>
</protein>
<evidence type="ECO:0000313" key="8">
    <source>
        <dbReference type="EMBL" id="GAX76729.1"/>
    </source>
</evidence>
<keyword evidence="5" id="KW-0539">Nucleus</keyword>
<dbReference type="Pfam" id="PF23241">
    <property type="entry name" value="HAT_PRP39_C"/>
    <property type="match status" value="1"/>
</dbReference>
<accession>A0A250X1B8</accession>
<evidence type="ECO:0000256" key="1">
    <source>
        <dbReference type="ARBA" id="ARBA00004123"/>
    </source>
</evidence>
<evidence type="ECO:0000256" key="6">
    <source>
        <dbReference type="PROSITE-ProRule" id="PRU00339"/>
    </source>
</evidence>
<dbReference type="SMART" id="SM00386">
    <property type="entry name" value="HAT"/>
    <property type="match status" value="10"/>
</dbReference>
<comment type="subcellular location">
    <subcellularLocation>
        <location evidence="1">Nucleus</location>
    </subcellularLocation>
</comment>
<name>A0A250X1B8_9CHLO</name>
<dbReference type="Pfam" id="PF13432">
    <property type="entry name" value="TPR_16"/>
    <property type="match status" value="1"/>
</dbReference>
<keyword evidence="6" id="KW-0802">TPR repeat</keyword>
<dbReference type="SMART" id="SM00028">
    <property type="entry name" value="TPR"/>
    <property type="match status" value="11"/>
</dbReference>
<dbReference type="SUPFAM" id="SSF48452">
    <property type="entry name" value="TPR-like"/>
    <property type="match status" value="3"/>
</dbReference>
<dbReference type="GO" id="GO:0005634">
    <property type="term" value="C:nucleus"/>
    <property type="evidence" value="ECO:0007669"/>
    <property type="project" value="UniProtKB-SubCell"/>
</dbReference>
<dbReference type="AlphaFoldDB" id="A0A250X1B8"/>
<evidence type="ECO:0000256" key="5">
    <source>
        <dbReference type="ARBA" id="ARBA00023242"/>
    </source>
</evidence>
<dbReference type="Gene3D" id="1.25.40.10">
    <property type="entry name" value="Tetratricopeptide repeat domain"/>
    <property type="match status" value="3"/>
</dbReference>
<dbReference type="Pfam" id="PF13181">
    <property type="entry name" value="TPR_8"/>
    <property type="match status" value="1"/>
</dbReference>
<dbReference type="InterPro" id="IPR011990">
    <property type="entry name" value="TPR-like_helical_dom_sf"/>
</dbReference>
<evidence type="ECO:0000256" key="2">
    <source>
        <dbReference type="ARBA" id="ARBA00022664"/>
    </source>
</evidence>
<keyword evidence="2" id="KW-0507">mRNA processing</keyword>
<dbReference type="GO" id="GO:0003729">
    <property type="term" value="F:mRNA binding"/>
    <property type="evidence" value="ECO:0007669"/>
    <property type="project" value="InterPro"/>
</dbReference>
<comment type="caution">
    <text evidence="8">The sequence shown here is derived from an EMBL/GenBank/DDBJ whole genome shotgun (WGS) entry which is preliminary data.</text>
</comment>
<dbReference type="PROSITE" id="PS50005">
    <property type="entry name" value="TPR"/>
    <property type="match status" value="2"/>
</dbReference>
<dbReference type="InterPro" id="IPR003107">
    <property type="entry name" value="HAT"/>
</dbReference>
<proteinExistence type="predicted"/>